<dbReference type="GO" id="GO:0016740">
    <property type="term" value="F:transferase activity"/>
    <property type="evidence" value="ECO:0007669"/>
    <property type="project" value="UniProtKB-KW"/>
</dbReference>
<evidence type="ECO:0000256" key="9">
    <source>
        <dbReference type="ARBA" id="ARBA00022842"/>
    </source>
</evidence>
<evidence type="ECO:0000256" key="3">
    <source>
        <dbReference type="ARBA" id="ARBA00019010"/>
    </source>
</evidence>
<evidence type="ECO:0000256" key="5">
    <source>
        <dbReference type="ARBA" id="ARBA00022694"/>
    </source>
</evidence>
<keyword evidence="6" id="KW-0479">Metal-binding</keyword>
<evidence type="ECO:0000313" key="13">
    <source>
        <dbReference type="EMBL" id="TLP77172.1"/>
    </source>
</evidence>
<keyword evidence="13" id="KW-0808">Transferase</keyword>
<accession>A0A5R9AEH8</accession>
<organism evidence="13 14">
    <name type="scientific">Nesterenkonia sphaerica</name>
    <dbReference type="NCBI Taxonomy" id="1804988"/>
    <lineage>
        <taxon>Bacteria</taxon>
        <taxon>Bacillati</taxon>
        <taxon>Actinomycetota</taxon>
        <taxon>Actinomycetes</taxon>
        <taxon>Micrococcales</taxon>
        <taxon>Micrococcaceae</taxon>
        <taxon>Nesterenkonia</taxon>
    </lineage>
</organism>
<evidence type="ECO:0000256" key="10">
    <source>
        <dbReference type="ARBA" id="ARBA00024908"/>
    </source>
</evidence>
<dbReference type="GO" id="GO:0005524">
    <property type="term" value="F:ATP binding"/>
    <property type="evidence" value="ECO:0007669"/>
    <property type="project" value="UniProtKB-KW"/>
</dbReference>
<keyword evidence="14" id="KW-1185">Reference proteome</keyword>
<evidence type="ECO:0000256" key="6">
    <source>
        <dbReference type="ARBA" id="ARBA00022723"/>
    </source>
</evidence>
<dbReference type="Gene3D" id="3.40.50.300">
    <property type="entry name" value="P-loop containing nucleotide triphosphate hydrolases"/>
    <property type="match status" value="1"/>
</dbReference>
<evidence type="ECO:0000256" key="2">
    <source>
        <dbReference type="ARBA" id="ARBA00007599"/>
    </source>
</evidence>
<name>A0A5R9AEH8_9MICC</name>
<evidence type="ECO:0000256" key="8">
    <source>
        <dbReference type="ARBA" id="ARBA00022840"/>
    </source>
</evidence>
<feature type="compositionally biased region" description="Basic residues" evidence="12">
    <location>
        <begin position="1"/>
        <end position="11"/>
    </location>
</feature>
<dbReference type="OrthoDB" id="9800307at2"/>
<protein>
    <recommendedName>
        <fullName evidence="3">tRNA threonylcarbamoyladenosine biosynthesis protein TsaE</fullName>
    </recommendedName>
    <alternativeName>
        <fullName evidence="11">t(6)A37 threonylcarbamoyladenosine biosynthesis protein TsaE</fullName>
    </alternativeName>
</protein>
<proteinExistence type="inferred from homology"/>
<evidence type="ECO:0000256" key="11">
    <source>
        <dbReference type="ARBA" id="ARBA00032441"/>
    </source>
</evidence>
<dbReference type="SUPFAM" id="SSF52540">
    <property type="entry name" value="P-loop containing nucleoside triphosphate hydrolases"/>
    <property type="match status" value="1"/>
</dbReference>
<comment type="caution">
    <text evidence="13">The sequence shown here is derived from an EMBL/GenBank/DDBJ whole genome shotgun (WGS) entry which is preliminary data.</text>
</comment>
<evidence type="ECO:0000256" key="12">
    <source>
        <dbReference type="SAM" id="MobiDB-lite"/>
    </source>
</evidence>
<feature type="region of interest" description="Disordered" evidence="12">
    <location>
        <begin position="1"/>
        <end position="40"/>
    </location>
</feature>
<gene>
    <name evidence="13" type="primary">tsaE</name>
    <name evidence="13" type="ORF">FEF27_05635</name>
</gene>
<dbReference type="GO" id="GO:0046872">
    <property type="term" value="F:metal ion binding"/>
    <property type="evidence" value="ECO:0007669"/>
    <property type="project" value="UniProtKB-KW"/>
</dbReference>
<dbReference type="PANTHER" id="PTHR33540">
    <property type="entry name" value="TRNA THREONYLCARBAMOYLADENOSINE BIOSYNTHESIS PROTEIN TSAE"/>
    <property type="match status" value="1"/>
</dbReference>
<comment type="similarity">
    <text evidence="2">Belongs to the TsaE family.</text>
</comment>
<evidence type="ECO:0000256" key="7">
    <source>
        <dbReference type="ARBA" id="ARBA00022741"/>
    </source>
</evidence>
<keyword evidence="8" id="KW-0067">ATP-binding</keyword>
<dbReference type="PANTHER" id="PTHR33540:SF2">
    <property type="entry name" value="TRNA THREONYLCARBAMOYLADENOSINE BIOSYNTHESIS PROTEIN TSAE"/>
    <property type="match status" value="1"/>
</dbReference>
<comment type="subcellular location">
    <subcellularLocation>
        <location evidence="1">Cytoplasm</location>
    </subcellularLocation>
</comment>
<sequence length="241" mass="25707">MGHRRRHHQLRDRHSDRRPRSAGRDQCGASPVTEPAVPPAQLPGQNWQLQKELADLEATASFARALAAELKSEDLVVLTGELGAGKTTFTRELAAALGVIGQVSSPTFTMSRIHPSPDGTAPRLVHVDAYRTDAAGLESLDLLATLPGSVTVVEWGRGMVERALLGDSGSWLDLELRQSPAESTAADGKPLSGGPAGGVVAGIQTDFSESEEDILGTRRLAVLRGYGPRWSAPPARLQRWG</sequence>
<dbReference type="AlphaFoldDB" id="A0A5R9AEH8"/>
<evidence type="ECO:0000256" key="4">
    <source>
        <dbReference type="ARBA" id="ARBA00022490"/>
    </source>
</evidence>
<keyword evidence="5" id="KW-0819">tRNA processing</keyword>
<dbReference type="Pfam" id="PF02367">
    <property type="entry name" value="TsaE"/>
    <property type="match status" value="1"/>
</dbReference>
<dbReference type="InterPro" id="IPR027417">
    <property type="entry name" value="P-loop_NTPase"/>
</dbReference>
<evidence type="ECO:0000256" key="1">
    <source>
        <dbReference type="ARBA" id="ARBA00004496"/>
    </source>
</evidence>
<evidence type="ECO:0000313" key="14">
    <source>
        <dbReference type="Proteomes" id="UP000306544"/>
    </source>
</evidence>
<keyword evidence="4" id="KW-0963">Cytoplasm</keyword>
<feature type="compositionally biased region" description="Basic and acidic residues" evidence="12">
    <location>
        <begin position="12"/>
        <end position="23"/>
    </location>
</feature>
<keyword evidence="9" id="KW-0460">Magnesium</keyword>
<dbReference type="EMBL" id="VAWA01000005">
    <property type="protein sequence ID" value="TLP77172.1"/>
    <property type="molecule type" value="Genomic_DNA"/>
</dbReference>
<comment type="function">
    <text evidence="10">Required for the formation of a threonylcarbamoyl group on adenosine at position 37 (t(6)A37) in tRNAs that read codons beginning with adenine. Is involved in the transfer of the threonylcarbamoyl moiety of threonylcarbamoyl-AMP (TC-AMP) to the N6 group of A37, together with TsaD and TsaB. TsaE seems to play an indirect role in the t(6)A biosynthesis pathway, possibly in regulating the core enzymatic function of TsaD.</text>
</comment>
<dbReference type="GO" id="GO:0005737">
    <property type="term" value="C:cytoplasm"/>
    <property type="evidence" value="ECO:0007669"/>
    <property type="project" value="UniProtKB-SubCell"/>
</dbReference>
<dbReference type="GO" id="GO:0002949">
    <property type="term" value="P:tRNA threonylcarbamoyladenosine modification"/>
    <property type="evidence" value="ECO:0007669"/>
    <property type="project" value="InterPro"/>
</dbReference>
<reference evidence="13 14" key="1">
    <citation type="submission" date="2019-05" db="EMBL/GenBank/DDBJ databases">
        <title>Nesterenkonia sp. GY239, isolated from the Southern Atlantic Ocean.</title>
        <authorList>
            <person name="Zhang G."/>
        </authorList>
    </citation>
    <scope>NUCLEOTIDE SEQUENCE [LARGE SCALE GENOMIC DNA]</scope>
    <source>
        <strain evidence="13 14">GY239</strain>
    </source>
</reference>
<dbReference type="Proteomes" id="UP000306544">
    <property type="component" value="Unassembled WGS sequence"/>
</dbReference>
<dbReference type="NCBIfam" id="TIGR00150">
    <property type="entry name" value="T6A_YjeE"/>
    <property type="match status" value="1"/>
</dbReference>
<keyword evidence="7" id="KW-0547">Nucleotide-binding</keyword>
<dbReference type="InterPro" id="IPR003442">
    <property type="entry name" value="T6A_TsaE"/>
</dbReference>